<organism evidence="5 6">
    <name type="scientific">Peredibacter starrii</name>
    <dbReference type="NCBI Taxonomy" id="28202"/>
    <lineage>
        <taxon>Bacteria</taxon>
        <taxon>Pseudomonadati</taxon>
        <taxon>Bdellovibrionota</taxon>
        <taxon>Bacteriovoracia</taxon>
        <taxon>Bacteriovoracales</taxon>
        <taxon>Bacteriovoracaceae</taxon>
        <taxon>Peredibacter</taxon>
    </lineage>
</organism>
<dbReference type="Pfam" id="PF13439">
    <property type="entry name" value="Glyco_transf_4"/>
    <property type="match status" value="1"/>
</dbReference>
<proteinExistence type="predicted"/>
<feature type="domain" description="Glycosyl transferase family 1" evidence="3">
    <location>
        <begin position="206"/>
        <end position="379"/>
    </location>
</feature>
<evidence type="ECO:0000256" key="1">
    <source>
        <dbReference type="ARBA" id="ARBA00022676"/>
    </source>
</evidence>
<dbReference type="Proteomes" id="UP001324634">
    <property type="component" value="Chromosome"/>
</dbReference>
<dbReference type="Gene3D" id="3.40.50.2000">
    <property type="entry name" value="Glycogen Phosphorylase B"/>
    <property type="match status" value="2"/>
</dbReference>
<keyword evidence="6" id="KW-1185">Reference proteome</keyword>
<sequence length="434" mass="48747">MHIAIISEHASPISALGGKDAGGQNLYVAQLAKYLSQFGHTVEVFTRKDCPSQPVEQTLDEGFKLVNVPAGPEEFIEKEKLLPYMDEFTTFMLDYIKKRPTPFDVIHSNFWMSGLVGANLKRHLSIPFVITFHALGKVRRIHQGKNDGFSDERFDVEDSLVKEADGIIAECPQDLSDLVELYDAHHKEIDIVPCGFDDEEMYPIKKAEAKKALGLKDNEEVVLHLGRMVPRKGADNVIRGFAHYLKENNKESRLVIVGGESEDACPIRTPEIGRLKAIADQEGISARVMFAGSKSRQALKIYYSAADVFVTTPWYEPFGITPVESMACGTPVIGSNVGGIKYTVKHEKTGLLVPPNDPIALKEALSKIMKDDQLREKFGLESLSRVKQHFRWEHMARKIEDILISAITNKSFKNNYSFQYNREVLNANSESSFR</sequence>
<feature type="domain" description="Glycosyltransferase subfamily 4-like N-terminal" evidence="4">
    <location>
        <begin position="22"/>
        <end position="199"/>
    </location>
</feature>
<dbReference type="SUPFAM" id="SSF53756">
    <property type="entry name" value="UDP-Glycosyltransferase/glycogen phosphorylase"/>
    <property type="match status" value="1"/>
</dbReference>
<accession>A0AAX4HIR2</accession>
<dbReference type="EMBL" id="CP139487">
    <property type="protein sequence ID" value="WPU63132.1"/>
    <property type="molecule type" value="Genomic_DNA"/>
</dbReference>
<dbReference type="PANTHER" id="PTHR12526:SF510">
    <property type="entry name" value="D-INOSITOL 3-PHOSPHATE GLYCOSYLTRANSFERASE"/>
    <property type="match status" value="1"/>
</dbReference>
<protein>
    <submittedName>
        <fullName evidence="5">Glycosyltransferase family 1 protein</fullName>
    </submittedName>
</protein>
<name>A0AAX4HIR2_9BACT</name>
<dbReference type="InterPro" id="IPR028098">
    <property type="entry name" value="Glyco_trans_4-like_N"/>
</dbReference>
<keyword evidence="1" id="KW-0328">Glycosyltransferase</keyword>
<evidence type="ECO:0000313" key="6">
    <source>
        <dbReference type="Proteomes" id="UP001324634"/>
    </source>
</evidence>
<dbReference type="KEGG" id="psti:SOO65_10595"/>
<dbReference type="Pfam" id="PF00534">
    <property type="entry name" value="Glycos_transf_1"/>
    <property type="match status" value="1"/>
</dbReference>
<dbReference type="GO" id="GO:0016757">
    <property type="term" value="F:glycosyltransferase activity"/>
    <property type="evidence" value="ECO:0007669"/>
    <property type="project" value="UniProtKB-KW"/>
</dbReference>
<dbReference type="InterPro" id="IPR001296">
    <property type="entry name" value="Glyco_trans_1"/>
</dbReference>
<evidence type="ECO:0000259" key="4">
    <source>
        <dbReference type="Pfam" id="PF13439"/>
    </source>
</evidence>
<keyword evidence="2" id="KW-0808">Transferase</keyword>
<dbReference type="PANTHER" id="PTHR12526">
    <property type="entry name" value="GLYCOSYLTRANSFERASE"/>
    <property type="match status" value="1"/>
</dbReference>
<dbReference type="CDD" id="cd03800">
    <property type="entry name" value="GT4_sucrose_synthase"/>
    <property type="match status" value="1"/>
</dbReference>
<evidence type="ECO:0000256" key="2">
    <source>
        <dbReference type="ARBA" id="ARBA00022679"/>
    </source>
</evidence>
<dbReference type="AlphaFoldDB" id="A0AAX4HIR2"/>
<evidence type="ECO:0000313" key="5">
    <source>
        <dbReference type="EMBL" id="WPU63132.1"/>
    </source>
</evidence>
<gene>
    <name evidence="5" type="ORF">SOO65_10595</name>
</gene>
<dbReference type="RefSeq" id="WP_321389285.1">
    <property type="nucleotide sequence ID" value="NZ_CP139487.1"/>
</dbReference>
<evidence type="ECO:0000259" key="3">
    <source>
        <dbReference type="Pfam" id="PF00534"/>
    </source>
</evidence>
<reference evidence="5 6" key="1">
    <citation type="submission" date="2023-11" db="EMBL/GenBank/DDBJ databases">
        <title>Peredibacter starrii A3.12.</title>
        <authorList>
            <person name="Mitchell R.J."/>
        </authorList>
    </citation>
    <scope>NUCLEOTIDE SEQUENCE [LARGE SCALE GENOMIC DNA]</scope>
    <source>
        <strain evidence="5 6">A3.12</strain>
    </source>
</reference>